<organism evidence="2 3">
    <name type="scientific">Vulcanisaeta souniana JCM 11219</name>
    <dbReference type="NCBI Taxonomy" id="1293586"/>
    <lineage>
        <taxon>Archaea</taxon>
        <taxon>Thermoproteota</taxon>
        <taxon>Thermoprotei</taxon>
        <taxon>Thermoproteales</taxon>
        <taxon>Thermoproteaceae</taxon>
        <taxon>Vulcanisaeta</taxon>
    </lineage>
</organism>
<keyword evidence="4" id="KW-1185">Reference proteome</keyword>
<dbReference type="AlphaFoldDB" id="A0A830EHV4"/>
<reference evidence="4" key="3">
    <citation type="submission" date="2022-09" db="EMBL/GenBank/DDBJ databases">
        <title>Complete genome sequence of Vulcanisaeta souniana.</title>
        <authorList>
            <person name="Kato S."/>
            <person name="Itoh T."/>
            <person name="Ohkuma M."/>
        </authorList>
    </citation>
    <scope>NUCLEOTIDE SEQUENCE [LARGE SCALE GENOMIC DNA]</scope>
    <source>
        <strain evidence="4">JCM 11219</strain>
    </source>
</reference>
<protein>
    <submittedName>
        <fullName evidence="2">Uncharacterized protein</fullName>
    </submittedName>
</protein>
<evidence type="ECO:0000313" key="3">
    <source>
        <dbReference type="Proteomes" id="UP000657075"/>
    </source>
</evidence>
<sequence length="130" mass="14580">MTNHAINNASPGNAGARYGIVRVKAIIDTSQGIPEARGFIYDPRRGDWVEISEDDAGYIQDNGVLIGGGFTWHGVIGLYAVPRERLGRFRRYVVEWISELPKRPLIVDEGVRVRVSRDEFGNTHAFIEKL</sequence>
<gene>
    <name evidence="2" type="ORF">GCM10007112_24110</name>
    <name evidence="1" type="ORF">Vsou_13530</name>
</gene>
<reference evidence="2" key="1">
    <citation type="journal article" date="2014" name="Int. J. Syst. Evol. Microbiol.">
        <title>Complete genome sequence of Corynebacterium casei LMG S-19264T (=DSM 44701T), isolated from a smear-ripened cheese.</title>
        <authorList>
            <consortium name="US DOE Joint Genome Institute (JGI-PGF)"/>
            <person name="Walter F."/>
            <person name="Albersmeier A."/>
            <person name="Kalinowski J."/>
            <person name="Ruckert C."/>
        </authorList>
    </citation>
    <scope>NUCLEOTIDE SEQUENCE</scope>
    <source>
        <strain evidence="2">JCM 11219</strain>
    </source>
</reference>
<dbReference type="Proteomes" id="UP000657075">
    <property type="component" value="Unassembled WGS sequence"/>
</dbReference>
<reference evidence="2" key="2">
    <citation type="submission" date="2020-09" db="EMBL/GenBank/DDBJ databases">
        <authorList>
            <person name="Sun Q."/>
            <person name="Ohkuma M."/>
        </authorList>
    </citation>
    <scope>NUCLEOTIDE SEQUENCE</scope>
    <source>
        <strain evidence="2">JCM 11219</strain>
    </source>
</reference>
<dbReference type="EMBL" id="BMNM01000014">
    <property type="protein sequence ID" value="GGI86312.1"/>
    <property type="molecule type" value="Genomic_DNA"/>
</dbReference>
<dbReference type="RefSeq" id="WP_188604147.1">
    <property type="nucleotide sequence ID" value="NZ_AP026830.1"/>
</dbReference>
<evidence type="ECO:0000313" key="4">
    <source>
        <dbReference type="Proteomes" id="UP001060771"/>
    </source>
</evidence>
<dbReference type="Proteomes" id="UP001060771">
    <property type="component" value="Chromosome"/>
</dbReference>
<dbReference type="EMBL" id="AP026830">
    <property type="protein sequence ID" value="BDR92260.1"/>
    <property type="molecule type" value="Genomic_DNA"/>
</dbReference>
<accession>A0A830EHV4</accession>
<evidence type="ECO:0000313" key="2">
    <source>
        <dbReference type="EMBL" id="GGI86312.1"/>
    </source>
</evidence>
<reference evidence="1" key="4">
    <citation type="journal article" date="2023" name="Microbiol. Resour. Announc.">
        <title>Complete Genome Sequence of Vulcanisaeta souniana Strain IC-059, a Hyperthermophilic Archaeon Isolated from Hot Spring Water in Japan.</title>
        <authorList>
            <person name="Kato S."/>
            <person name="Itoh T."/>
            <person name="Wu L."/>
            <person name="Ma J."/>
            <person name="Ohkuma M."/>
        </authorList>
    </citation>
    <scope>NUCLEOTIDE SEQUENCE</scope>
    <source>
        <strain evidence="1">JCM 11219</strain>
    </source>
</reference>
<name>A0A830EHV4_9CREN</name>
<proteinExistence type="predicted"/>
<evidence type="ECO:0000313" key="1">
    <source>
        <dbReference type="EMBL" id="BDR92260.1"/>
    </source>
</evidence>
<dbReference type="GeneID" id="76206903"/>